<reference evidence="1" key="2">
    <citation type="journal article" date="2022" name="Microbiol. Resour. Announc.">
        <title>Metagenome Sequencing to Explore Phylogenomics of Terrestrial Cyanobacteria.</title>
        <authorList>
            <person name="Ward R.D."/>
            <person name="Stajich J.E."/>
            <person name="Johansen J.R."/>
            <person name="Huntemann M."/>
            <person name="Clum A."/>
            <person name="Foster B."/>
            <person name="Foster B."/>
            <person name="Roux S."/>
            <person name="Palaniappan K."/>
            <person name="Varghese N."/>
            <person name="Mukherjee S."/>
            <person name="Reddy T.B.K."/>
            <person name="Daum C."/>
            <person name="Copeland A."/>
            <person name="Chen I.A."/>
            <person name="Ivanova N.N."/>
            <person name="Kyrpides N.C."/>
            <person name="Shapiro N."/>
            <person name="Eloe-Fadrosh E.A."/>
            <person name="Pietrasiak N."/>
        </authorList>
    </citation>
    <scope>NUCLEOTIDE SEQUENCE</scope>
    <source>
        <strain evidence="1">CPER-KK1</strain>
    </source>
</reference>
<comment type="caution">
    <text evidence="1">The sequence shown here is derived from an EMBL/GenBank/DDBJ whole genome shotgun (WGS) entry which is preliminary data.</text>
</comment>
<dbReference type="Proteomes" id="UP000753908">
    <property type="component" value="Unassembled WGS sequence"/>
</dbReference>
<name>A0A951UDC0_9CYAN</name>
<organism evidence="1 2">
    <name type="scientific">Symplocastrum torsivum CPER-KK1</name>
    <dbReference type="NCBI Taxonomy" id="450513"/>
    <lineage>
        <taxon>Bacteria</taxon>
        <taxon>Bacillati</taxon>
        <taxon>Cyanobacteriota</taxon>
        <taxon>Cyanophyceae</taxon>
        <taxon>Oscillatoriophycideae</taxon>
        <taxon>Oscillatoriales</taxon>
        <taxon>Microcoleaceae</taxon>
        <taxon>Symplocastrum</taxon>
    </lineage>
</organism>
<reference evidence="1" key="1">
    <citation type="submission" date="2021-05" db="EMBL/GenBank/DDBJ databases">
        <authorList>
            <person name="Pietrasiak N."/>
            <person name="Ward R."/>
            <person name="Stajich J.E."/>
            <person name="Kurbessoian T."/>
        </authorList>
    </citation>
    <scope>NUCLEOTIDE SEQUENCE</scope>
    <source>
        <strain evidence="1">CPER-KK1</strain>
    </source>
</reference>
<evidence type="ECO:0000313" key="1">
    <source>
        <dbReference type="EMBL" id="MBW4549328.1"/>
    </source>
</evidence>
<dbReference type="AlphaFoldDB" id="A0A951UDC0"/>
<dbReference type="EMBL" id="JAHHIF010000092">
    <property type="protein sequence ID" value="MBW4549328.1"/>
    <property type="molecule type" value="Genomic_DNA"/>
</dbReference>
<accession>A0A951UDC0</accession>
<sequence length="118" mass="13435">MQTVQKDLLPQKTRWSQRAVARHLCSDRKTVKDYAETIAVVVPDYLKECPRNQDGSIKSGISLSQYQFWVVCQLITLGRTIKSDLNGTAYRKVVKATAIKQSHQLSKAAWQEMQSHNS</sequence>
<evidence type="ECO:0000313" key="2">
    <source>
        <dbReference type="Proteomes" id="UP000753908"/>
    </source>
</evidence>
<protein>
    <submittedName>
        <fullName evidence="1">Uncharacterized protein</fullName>
    </submittedName>
</protein>
<gene>
    <name evidence="1" type="ORF">KME25_33705</name>
</gene>
<proteinExistence type="predicted"/>